<evidence type="ECO:0000259" key="2">
    <source>
        <dbReference type="PROSITE" id="PS50235"/>
    </source>
</evidence>
<dbReference type="InterPro" id="IPR001394">
    <property type="entry name" value="Peptidase_C19_UCH"/>
</dbReference>
<dbReference type="VEuPathDB" id="TriTrypDB:LdBPK_352460.1"/>
<proteinExistence type="predicted"/>
<feature type="compositionally biased region" description="Low complexity" evidence="1">
    <location>
        <begin position="364"/>
        <end position="375"/>
    </location>
</feature>
<dbReference type="SUPFAM" id="SSF54001">
    <property type="entry name" value="Cysteine proteinases"/>
    <property type="match status" value="1"/>
</dbReference>
<dbReference type="GO" id="GO:0016579">
    <property type="term" value="P:protein deubiquitination"/>
    <property type="evidence" value="ECO:0007669"/>
    <property type="project" value="InterPro"/>
</dbReference>
<feature type="region of interest" description="Disordered" evidence="1">
    <location>
        <begin position="1"/>
        <end position="94"/>
    </location>
</feature>
<feature type="region of interest" description="Disordered" evidence="1">
    <location>
        <begin position="407"/>
        <end position="434"/>
    </location>
</feature>
<dbReference type="Proteomes" id="UP000274082">
    <property type="component" value="Chromosome 35"/>
</dbReference>
<dbReference type="InterPro" id="IPR028889">
    <property type="entry name" value="USP"/>
</dbReference>
<evidence type="ECO:0000313" key="3">
    <source>
        <dbReference type="EMBL" id="AYU83045.1"/>
    </source>
</evidence>
<reference evidence="4" key="2">
    <citation type="submission" date="2019-02" db="EMBL/GenBank/DDBJ databases">
        <title>FDA dAtabase for Regulatory Grade micrObial Sequences (FDA-ARGOS): Supporting development and validation of Infectious Disease Dx tests.</title>
        <authorList>
            <person name="Duncan R."/>
            <person name="Fisher C."/>
            <person name="Tallon L.J."/>
            <person name="Sadzewicz L."/>
            <person name="Sengamalay N."/>
            <person name="Ott S."/>
            <person name="Godinez A."/>
            <person name="Nagaraj S."/>
            <person name="Nadendla S."/>
            <person name="Sichtig H."/>
        </authorList>
    </citation>
    <scope>NUCLEOTIDE SEQUENCE</scope>
    <source>
        <strain evidence="4">FDAARGOS_361</strain>
    </source>
</reference>
<keyword evidence="3" id="KW-0378">Hydrolase</keyword>
<evidence type="ECO:0000313" key="5">
    <source>
        <dbReference type="Proteomes" id="UP000274082"/>
    </source>
</evidence>
<feature type="compositionally biased region" description="Low complexity" evidence="1">
    <location>
        <begin position="423"/>
        <end position="434"/>
    </location>
</feature>
<dbReference type="VEuPathDB" id="TriTrypDB:LDHU3_35.3150"/>
<dbReference type="GO" id="GO:0004843">
    <property type="term" value="F:cysteine-type deubiquitinase activity"/>
    <property type="evidence" value="ECO:0007669"/>
    <property type="project" value="InterPro"/>
</dbReference>
<dbReference type="Pfam" id="PF00443">
    <property type="entry name" value="UCH"/>
    <property type="match status" value="1"/>
</dbReference>
<reference evidence="3 5" key="1">
    <citation type="journal article" date="2018" name="Sci. Rep.">
        <title>A complete Leishmania donovani reference genome identifies novel genetic variations associated with virulence.</title>
        <authorList>
            <person name="Lypaczewski P."/>
            <person name="Hoshizaki J."/>
            <person name="Zhang W.-W."/>
            <person name="McCall L.-I."/>
            <person name="Torcivia-Rodriguez J."/>
            <person name="Simonyan V."/>
            <person name="Kaur A."/>
            <person name="Dewar K."/>
            <person name="Matlashewski G."/>
        </authorList>
    </citation>
    <scope>NUCLEOTIDE SEQUENCE [LARGE SCALE GENOMIC DNA]</scope>
    <source>
        <strain evidence="3 5">LdCL</strain>
    </source>
</reference>
<dbReference type="InterPro" id="IPR018200">
    <property type="entry name" value="USP_CS"/>
</dbReference>
<dbReference type="PROSITE" id="PS00973">
    <property type="entry name" value="USP_2"/>
    <property type="match status" value="1"/>
</dbReference>
<sequence length="923" mass="99519">MSDTTGNSFLRSQQQGSKSVMQGRRRLRAKSSTVRAPVQRASRKPSAADATAAASTVAPAPPVLALRKFGSAKKAARDADGNTTPKANGLHGYNQRSLGASHGDVYSFNTSLEHRTLTATNRRAELPNVFGTDSPSAAPVSTLDDSHVCPDSTATKGPLTGASETSSCDALSFGVNGGSDVFNSYPLRPLRGPRRGAGSRSAESDSAAAKESLCSRTGGAAFENAGAEQRGAGGGSLLAYSSDAATQNKTTPPPRARLNRPSKRSYPSSTPAAKVVHPRNVSENLGGTIRATAMINSADSSNVLASPPLSVSHSRNTGSDDDAASITSARQTVREPDEAGAARALLVVPELSPSNGSTPPHQRLSLVSGSLPSPSQEGMTTVAEKKSTESVDSFSDKGLFSSRALRLEPQAPSMQLSGSAEVTKASSSSTPIRSSASTTVKTVSALSIARLHAAPIPLRNFGATCYLNSVVQCLLCTPGLLRTLNIERQRIVREWEGRRRFEEKRKPDDAQRRSCAEHKAPATSSLIDLGTARPAHHIAVQQLLLSLKAACAECNNEFSSNGQKDAHEFLITLLGVIDKEVCRSKPGNQETFKDFEDEKKSDVYARWVSWMQQENDSTVYDFFGGITGCTVKCSSCELTSYRFEVLLHISLPISYRSRSQGGGTDIRLPDGELDGKAKPKGVAAVDELLREMFFSERGESLNGPMQVTCDRCKQLRDKRIWYSMEYWPPILVLHLKRFNNAGVKNETAVVFPYTFHPHRYVKYQLYGVCCHRGTCSSGHYTAYTYVQEDDKKAVVRKKAPTVAAFSDFYNPSLKGTQSDRIFSPQTLPRRGGVGIFGWFDGVSIGNGDNNARASSEALSHKGNGRADGKDRARSAGRTAKAGKWYLCNDKNITEVSAPDVLSMTKEAYILFYRRVDDGDVMVI</sequence>
<gene>
    <name evidence="4" type="ORF">CGC21_6725</name>
    <name evidence="3" type="ORF">LdCL_350029500</name>
</gene>
<feature type="region of interest" description="Disordered" evidence="1">
    <location>
        <begin position="182"/>
        <end position="211"/>
    </location>
</feature>
<feature type="compositionally biased region" description="Low complexity" evidence="1">
    <location>
        <begin position="45"/>
        <end position="66"/>
    </location>
</feature>
<feature type="region of interest" description="Disordered" evidence="1">
    <location>
        <begin position="852"/>
        <end position="875"/>
    </location>
</feature>
<feature type="region of interest" description="Disordered" evidence="1">
    <location>
        <begin position="350"/>
        <end position="394"/>
    </location>
</feature>
<feature type="compositionally biased region" description="Polar residues" evidence="1">
    <location>
        <begin position="301"/>
        <end position="317"/>
    </location>
</feature>
<feature type="domain" description="USP" evidence="2">
    <location>
        <begin position="456"/>
        <end position="915"/>
    </location>
</feature>
<dbReference type="Gene3D" id="3.90.70.10">
    <property type="entry name" value="Cysteine proteinases"/>
    <property type="match status" value="1"/>
</dbReference>
<evidence type="ECO:0000256" key="1">
    <source>
        <dbReference type="SAM" id="MobiDB-lite"/>
    </source>
</evidence>
<dbReference type="FunFam" id="3.90.70.10:FF:000232">
    <property type="entry name" value="Ubiquitin carboxyl-terminal hydrolase, putative"/>
    <property type="match status" value="1"/>
</dbReference>
<dbReference type="OrthoDB" id="265306at2759"/>
<feature type="compositionally biased region" description="Basic and acidic residues" evidence="1">
    <location>
        <begin position="864"/>
        <end position="873"/>
    </location>
</feature>
<dbReference type="EMBL" id="CP029534">
    <property type="protein sequence ID" value="AYU83045.1"/>
    <property type="molecule type" value="Genomic_DNA"/>
</dbReference>
<dbReference type="Proteomes" id="UP000318447">
    <property type="component" value="Unassembled WGS sequence"/>
</dbReference>
<dbReference type="InterPro" id="IPR038765">
    <property type="entry name" value="Papain-like_cys_pep_sf"/>
</dbReference>
<protein>
    <submittedName>
        <fullName evidence="4">Ubiquitin carboxyl-terminal hydrolase family protein</fullName>
    </submittedName>
    <submittedName>
        <fullName evidence="3">Ubiquitin hydrolase, putative</fullName>
    </submittedName>
</protein>
<reference evidence="6" key="3">
    <citation type="submission" date="2019-02" db="EMBL/GenBank/DDBJ databases">
        <title>FDA dAtabase for Regulatory Grade micrObial Sequences (FDA-ARGOS): Supporting development and validation of Infectious Disease Dx tests.</title>
        <authorList>
            <person name="Duncan R."/>
            <person name="Fisher C."/>
            <person name="Tallon L."/>
            <person name="Sadzewicz L."/>
            <person name="Sengamalay N."/>
            <person name="Ott S."/>
            <person name="Godinez A."/>
            <person name="Nagaraj S."/>
            <person name="Vavikolanu K."/>
            <person name="Nadendla S."/>
            <person name="Aluvathingal J."/>
            <person name="Sichtig H."/>
        </authorList>
    </citation>
    <scope>NUCLEOTIDE SEQUENCE [LARGE SCALE GENOMIC DNA]</scope>
    <source>
        <strain evidence="6">FDAARGOS_361</strain>
    </source>
</reference>
<feature type="compositionally biased region" description="Polar residues" evidence="1">
    <location>
        <begin position="1"/>
        <end position="20"/>
    </location>
</feature>
<feature type="compositionally biased region" description="Low complexity" evidence="1">
    <location>
        <begin position="186"/>
        <end position="211"/>
    </location>
</feature>
<dbReference type="PROSITE" id="PS50235">
    <property type="entry name" value="USP_3"/>
    <property type="match status" value="1"/>
</dbReference>
<evidence type="ECO:0000313" key="4">
    <source>
        <dbReference type="EMBL" id="TPP44512.1"/>
    </source>
</evidence>
<dbReference type="EMBL" id="RHLC01000003">
    <property type="protein sequence ID" value="TPP44512.1"/>
    <property type="molecule type" value="Genomic_DNA"/>
</dbReference>
<dbReference type="AlphaFoldDB" id="A0A3S7X9D2"/>
<dbReference type="PANTHER" id="PTHR21646">
    <property type="entry name" value="UBIQUITIN CARBOXYL-TERMINAL HYDROLASE"/>
    <property type="match status" value="1"/>
</dbReference>
<organism evidence="3 5">
    <name type="scientific">Leishmania donovani</name>
    <dbReference type="NCBI Taxonomy" id="5661"/>
    <lineage>
        <taxon>Eukaryota</taxon>
        <taxon>Discoba</taxon>
        <taxon>Euglenozoa</taxon>
        <taxon>Kinetoplastea</taxon>
        <taxon>Metakinetoplastina</taxon>
        <taxon>Trypanosomatida</taxon>
        <taxon>Trypanosomatidae</taxon>
        <taxon>Leishmaniinae</taxon>
        <taxon>Leishmania</taxon>
    </lineage>
</organism>
<accession>A0A3S7X9D2</accession>
<keyword evidence="5" id="KW-1185">Reference proteome</keyword>
<evidence type="ECO:0000313" key="6">
    <source>
        <dbReference type="Proteomes" id="UP000318447"/>
    </source>
</evidence>
<name>A0A3S7X9D2_LEIDO</name>
<feature type="region of interest" description="Disordered" evidence="1">
    <location>
        <begin position="244"/>
        <end position="279"/>
    </location>
</feature>
<feature type="region of interest" description="Disordered" evidence="1">
    <location>
        <begin position="301"/>
        <end position="338"/>
    </location>
</feature>
<dbReference type="VEuPathDB" id="TriTrypDB:LdCL_350029500"/>
<dbReference type="InterPro" id="IPR050185">
    <property type="entry name" value="Ub_carboxyl-term_hydrolase"/>
</dbReference>